<feature type="signal peptide" evidence="2">
    <location>
        <begin position="1"/>
        <end position="26"/>
    </location>
</feature>
<dbReference type="Proteomes" id="UP000615755">
    <property type="component" value="Unassembled WGS sequence"/>
</dbReference>
<accession>A0ABR9ED60</accession>
<comment type="caution">
    <text evidence="3">The sequence shown here is derived from an EMBL/GenBank/DDBJ whole genome shotgun (WGS) entry which is preliminary data.</text>
</comment>
<keyword evidence="4" id="KW-1185">Reference proteome</keyword>
<keyword evidence="1" id="KW-1133">Transmembrane helix</keyword>
<feature type="chain" id="PRO_5046501362" evidence="2">
    <location>
        <begin position="27"/>
        <end position="149"/>
    </location>
</feature>
<dbReference type="RefSeq" id="WP_192508135.1">
    <property type="nucleotide sequence ID" value="NZ_AQGV01000012.1"/>
</dbReference>
<feature type="transmembrane region" description="Helical" evidence="1">
    <location>
        <begin position="118"/>
        <end position="139"/>
    </location>
</feature>
<keyword evidence="1" id="KW-0472">Membrane</keyword>
<proteinExistence type="predicted"/>
<keyword evidence="2" id="KW-0732">Signal</keyword>
<evidence type="ECO:0000256" key="1">
    <source>
        <dbReference type="SAM" id="Phobius"/>
    </source>
</evidence>
<keyword evidence="1" id="KW-0812">Transmembrane</keyword>
<organism evidence="3 4">
    <name type="scientific">Pseudoalteromonas aurantia 208</name>
    <dbReference type="NCBI Taxonomy" id="1314867"/>
    <lineage>
        <taxon>Bacteria</taxon>
        <taxon>Pseudomonadati</taxon>
        <taxon>Pseudomonadota</taxon>
        <taxon>Gammaproteobacteria</taxon>
        <taxon>Alteromonadales</taxon>
        <taxon>Pseudoalteromonadaceae</taxon>
        <taxon>Pseudoalteromonas</taxon>
    </lineage>
</organism>
<reference evidence="3 4" key="1">
    <citation type="submission" date="2015-03" db="EMBL/GenBank/DDBJ databases">
        <title>Genome sequence of Pseudoalteromonas aurantia.</title>
        <authorList>
            <person name="Xie B.-B."/>
            <person name="Rong J.-C."/>
            <person name="Qin Q.-L."/>
            <person name="Zhang Y.-Z."/>
        </authorList>
    </citation>
    <scope>NUCLEOTIDE SEQUENCE [LARGE SCALE GENOMIC DNA]</scope>
    <source>
        <strain evidence="3 4">208</strain>
    </source>
</reference>
<evidence type="ECO:0000313" key="4">
    <source>
        <dbReference type="Proteomes" id="UP000615755"/>
    </source>
</evidence>
<name>A0ABR9ED60_9GAMM</name>
<protein>
    <submittedName>
        <fullName evidence="3">Uncharacterized protein</fullName>
    </submittedName>
</protein>
<gene>
    <name evidence="3" type="ORF">PAUR_a2656</name>
</gene>
<sequence length="149" mass="16151">MKIKSLVFARALLLFCAFTATVTAVAHMSCIVLGEQCYRAQLAPNIIIDSALQGTYFAPLATLFISSLFLLCALYALSAAKLIPHIPLTRFAIFTISSLCIVRGGATLPLLILQPALASIFAVIAGMLWFLCGLFYIWGYRLVISEGKS</sequence>
<feature type="transmembrane region" description="Helical" evidence="1">
    <location>
        <begin position="58"/>
        <end position="79"/>
    </location>
</feature>
<dbReference type="EMBL" id="AQGV01000012">
    <property type="protein sequence ID" value="MBE0368924.1"/>
    <property type="molecule type" value="Genomic_DNA"/>
</dbReference>
<feature type="transmembrane region" description="Helical" evidence="1">
    <location>
        <begin position="91"/>
        <end position="112"/>
    </location>
</feature>
<evidence type="ECO:0000256" key="2">
    <source>
        <dbReference type="SAM" id="SignalP"/>
    </source>
</evidence>
<evidence type="ECO:0000313" key="3">
    <source>
        <dbReference type="EMBL" id="MBE0368924.1"/>
    </source>
</evidence>